<dbReference type="STRING" id="1423795.FD12_GL000933"/>
<feature type="transmembrane region" description="Helical" evidence="6">
    <location>
        <begin position="43"/>
        <end position="62"/>
    </location>
</feature>
<dbReference type="Proteomes" id="UP000321569">
    <property type="component" value="Unassembled WGS sequence"/>
</dbReference>
<dbReference type="InterPro" id="IPR030191">
    <property type="entry name" value="CodB"/>
</dbReference>
<feature type="transmembrane region" description="Helical" evidence="6">
    <location>
        <begin position="390"/>
        <end position="407"/>
    </location>
</feature>
<evidence type="ECO:0000313" key="8">
    <source>
        <dbReference type="Proteomes" id="UP000321569"/>
    </source>
</evidence>
<dbReference type="AlphaFoldDB" id="A0A512PNX8"/>
<organism evidence="7 8">
    <name type="scientific">Lentilactobacillus rapi</name>
    <dbReference type="NCBI Taxonomy" id="481723"/>
    <lineage>
        <taxon>Bacteria</taxon>
        <taxon>Bacillati</taxon>
        <taxon>Bacillota</taxon>
        <taxon>Bacilli</taxon>
        <taxon>Lactobacillales</taxon>
        <taxon>Lactobacillaceae</taxon>
        <taxon>Lentilactobacillus</taxon>
    </lineage>
</organism>
<evidence type="ECO:0000256" key="6">
    <source>
        <dbReference type="SAM" id="Phobius"/>
    </source>
</evidence>
<dbReference type="OrthoDB" id="9780088at2"/>
<gene>
    <name evidence="7" type="ORF">LRA02_17620</name>
</gene>
<feature type="transmembrane region" description="Helical" evidence="6">
    <location>
        <begin position="299"/>
        <end position="320"/>
    </location>
</feature>
<evidence type="ECO:0000256" key="5">
    <source>
        <dbReference type="ARBA" id="ARBA00023136"/>
    </source>
</evidence>
<keyword evidence="5 6" id="KW-0472">Membrane</keyword>
<dbReference type="Gene3D" id="1.10.4160.10">
    <property type="entry name" value="Hydantoin permease"/>
    <property type="match status" value="1"/>
</dbReference>
<dbReference type="PANTHER" id="PTHR30569">
    <property type="entry name" value="CYTOSINE TRANSPORTER CODB"/>
    <property type="match status" value="1"/>
</dbReference>
<keyword evidence="4 6" id="KW-1133">Transmembrane helix</keyword>
<evidence type="ECO:0000256" key="3">
    <source>
        <dbReference type="ARBA" id="ARBA00022692"/>
    </source>
</evidence>
<dbReference type="EMBL" id="BKAM01000038">
    <property type="protein sequence ID" value="GEP72894.1"/>
    <property type="molecule type" value="Genomic_DNA"/>
</dbReference>
<protein>
    <submittedName>
        <fullName evidence="7">Cytosine permease</fullName>
    </submittedName>
</protein>
<dbReference type="PANTHER" id="PTHR30569:SF0">
    <property type="entry name" value="CYTOSINE PERMEASE"/>
    <property type="match status" value="1"/>
</dbReference>
<dbReference type="InterPro" id="IPR001248">
    <property type="entry name" value="Pur-cyt_permease"/>
</dbReference>
<keyword evidence="3 6" id="KW-0812">Transmembrane</keyword>
<sequence>MNNNQRNQNWISLAFVWAGALVSIPSLLLGGTLVAGMSLTKTLLTAFIGYALVVLIMIFQGMQSTDLGKPTVKVAEQVFGQKGSKRVISILIAIGCLGWFGIQANVCGEAFASLLKNLGVTIPVSISSLIWGMIMVVTAIYGIKVIRLLTYVAVPYLIGVCLYGLYQALESNSFSQINAYHPATNLPIGTGLTITLGSFAIGAVIAGDYSQYSPKRSDVVKAAVFGVIPAGVLMIGVGAILTIVYHNADLNGVFMRIGSPLVGGLALVLATWKVNVINAFSGGIAVVNAFNIPDRYQKITVFLVGLSGTGLAIIGIMNYFTPVMNILGAMIPPVAGVMSAAYWITHRGNANLWESNPGFKWSGIIAWLIGGIVASVPVIMGLIPNIAHPQINPLTGIILSFFAYLILQKVAVRQRVKQNIQIKER</sequence>
<feature type="transmembrane region" description="Helical" evidence="6">
    <location>
        <begin position="186"/>
        <end position="207"/>
    </location>
</feature>
<evidence type="ECO:0000256" key="1">
    <source>
        <dbReference type="ARBA" id="ARBA00004141"/>
    </source>
</evidence>
<dbReference type="RefSeq" id="WP_056981411.1">
    <property type="nucleotide sequence ID" value="NZ_BKAM01000038.1"/>
</dbReference>
<feature type="transmembrane region" description="Helical" evidence="6">
    <location>
        <begin position="122"/>
        <end position="141"/>
    </location>
</feature>
<feature type="transmembrane region" description="Helical" evidence="6">
    <location>
        <begin position="148"/>
        <end position="166"/>
    </location>
</feature>
<feature type="transmembrane region" description="Helical" evidence="6">
    <location>
        <begin position="12"/>
        <end position="37"/>
    </location>
</feature>
<proteinExistence type="inferred from homology"/>
<feature type="transmembrane region" description="Helical" evidence="6">
    <location>
        <begin position="364"/>
        <end position="384"/>
    </location>
</feature>
<evidence type="ECO:0000313" key="7">
    <source>
        <dbReference type="EMBL" id="GEP72894.1"/>
    </source>
</evidence>
<dbReference type="CDD" id="cd11484">
    <property type="entry name" value="SLC-NCS1sbd_CobB-like"/>
    <property type="match status" value="1"/>
</dbReference>
<feature type="transmembrane region" description="Helical" evidence="6">
    <location>
        <begin position="83"/>
        <end position="102"/>
    </location>
</feature>
<feature type="transmembrane region" description="Helical" evidence="6">
    <location>
        <begin position="326"/>
        <end position="344"/>
    </location>
</feature>
<evidence type="ECO:0000256" key="2">
    <source>
        <dbReference type="ARBA" id="ARBA00008974"/>
    </source>
</evidence>
<comment type="subcellular location">
    <subcellularLocation>
        <location evidence="1">Membrane</location>
        <topology evidence="1">Multi-pass membrane protein</topology>
    </subcellularLocation>
</comment>
<feature type="transmembrane region" description="Helical" evidence="6">
    <location>
        <begin position="219"/>
        <end position="245"/>
    </location>
</feature>
<comment type="caution">
    <text evidence="7">The sequence shown here is derived from an EMBL/GenBank/DDBJ whole genome shotgun (WGS) entry which is preliminary data.</text>
</comment>
<comment type="similarity">
    <text evidence="2">Belongs to the purine-cytosine permease (2.A.39) family.</text>
</comment>
<dbReference type="Pfam" id="PF02133">
    <property type="entry name" value="Transp_cyt_pur"/>
    <property type="match status" value="1"/>
</dbReference>
<reference evidence="7 8" key="1">
    <citation type="submission" date="2019-07" db="EMBL/GenBank/DDBJ databases">
        <title>Whole genome shotgun sequence of Lactobacillus rapi NBRC 109618.</title>
        <authorList>
            <person name="Hosoyama A."/>
            <person name="Uohara A."/>
            <person name="Ohji S."/>
            <person name="Ichikawa N."/>
        </authorList>
    </citation>
    <scope>NUCLEOTIDE SEQUENCE [LARGE SCALE GENOMIC DNA]</scope>
    <source>
        <strain evidence="7 8">NBRC 109618</strain>
    </source>
</reference>
<feature type="transmembrane region" description="Helical" evidence="6">
    <location>
        <begin position="265"/>
        <end position="287"/>
    </location>
</feature>
<name>A0A512PNX8_9LACO</name>
<dbReference type="GO" id="GO:0015209">
    <property type="term" value="F:cytosine transmembrane transporter activity"/>
    <property type="evidence" value="ECO:0007669"/>
    <property type="project" value="InterPro"/>
</dbReference>
<evidence type="ECO:0000256" key="4">
    <source>
        <dbReference type="ARBA" id="ARBA00022989"/>
    </source>
</evidence>
<accession>A0A512PNX8</accession>
<dbReference type="GO" id="GO:0005886">
    <property type="term" value="C:plasma membrane"/>
    <property type="evidence" value="ECO:0007669"/>
    <property type="project" value="TreeGrafter"/>
</dbReference>